<evidence type="ECO:0000259" key="1">
    <source>
        <dbReference type="Pfam" id="PF12571"/>
    </source>
</evidence>
<dbReference type="Gene3D" id="2.60.40.3940">
    <property type="match status" value="1"/>
</dbReference>
<dbReference type="Pfam" id="PF12571">
    <property type="entry name" value="Phage_tail_fib"/>
    <property type="match status" value="1"/>
</dbReference>
<dbReference type="InterPro" id="IPR051934">
    <property type="entry name" value="Phage_Tail_Fiber_Structural"/>
</dbReference>
<proteinExistence type="predicted"/>
<keyword evidence="3" id="KW-1185">Reference proteome</keyword>
<accession>A0AAW5A289</accession>
<organism evidence="2 3">
    <name type="scientific">Pseudomonas proteolytica</name>
    <dbReference type="NCBI Taxonomy" id="219574"/>
    <lineage>
        <taxon>Bacteria</taxon>
        <taxon>Pseudomonadati</taxon>
        <taxon>Pseudomonadota</taxon>
        <taxon>Gammaproteobacteria</taxon>
        <taxon>Pseudomonadales</taxon>
        <taxon>Pseudomonadaceae</taxon>
        <taxon>Pseudomonas</taxon>
    </lineage>
</organism>
<protein>
    <recommendedName>
        <fullName evidence="1">Phage tail fibre protein N-terminal domain-containing protein</fullName>
    </recommendedName>
</protein>
<dbReference type="AlphaFoldDB" id="A0AAW5A289"/>
<dbReference type="InterPro" id="IPR022225">
    <property type="entry name" value="Phage_tail_fibre_N"/>
</dbReference>
<dbReference type="PANTHER" id="PTHR35191:SF1">
    <property type="entry name" value="PROPHAGE SIDE TAIL FIBER PROTEIN HOMOLOG STFQ-RELATED"/>
    <property type="match status" value="1"/>
</dbReference>
<dbReference type="PANTHER" id="PTHR35191">
    <property type="entry name" value="PROPHAGE SIDE TAIL FIBER PROTEIN HOMOLOG STFQ-RELATED"/>
    <property type="match status" value="1"/>
</dbReference>
<comment type="caution">
    <text evidence="2">The sequence shown here is derived from an EMBL/GenBank/DDBJ whole genome shotgun (WGS) entry which is preliminary data.</text>
</comment>
<evidence type="ECO:0000313" key="2">
    <source>
        <dbReference type="EMBL" id="MCF5056931.1"/>
    </source>
</evidence>
<gene>
    <name evidence="2" type="ORF">GIW75_08175</name>
</gene>
<evidence type="ECO:0000313" key="3">
    <source>
        <dbReference type="Proteomes" id="UP000814172"/>
    </source>
</evidence>
<dbReference type="EMBL" id="WKEW01000018">
    <property type="protein sequence ID" value="MCF5056931.1"/>
    <property type="molecule type" value="Genomic_DNA"/>
</dbReference>
<dbReference type="Proteomes" id="UP000814172">
    <property type="component" value="Unassembled WGS sequence"/>
</dbReference>
<feature type="domain" description="Phage tail fibre protein N-terminal" evidence="1">
    <location>
        <begin position="6"/>
        <end position="153"/>
    </location>
</feature>
<dbReference type="RefSeq" id="WP_169901088.1">
    <property type="nucleotide sequence ID" value="NZ_WKEB01000023.1"/>
</dbReference>
<name>A0AAW5A289_9PSED</name>
<sequence>MIDQNSQFQAILTAIGEAKQANADALGIPWTFAQMGVGDANGTDPFPDRLQTKLINEWRRAPLNQLKPDPKNAGIIIAEQVIPENVGGFWIREIGLYDTDGDLVAVANCAPTFKPLLTQGSGRTQIIRMNLIVSSLANIVLKIDPSVVLATRDYVDRSIGDVLPADKTPGTYHRVTINARGIVVSGSNPTTLDGFGIKNAYTKDQTDSLLDQRVAADSILAAGVVNGDPGAPYFRFKNPDGSVGHIINLSLSSHGHTFDSLSGKPTTRDGYKLSDVFTKTETRAGFVAAGSENRITLSWAAEGLKAAVDVTDLGALWLTSNFNPDMKADKSNTYTIGQADVRLSQRVVSDWISHAGLISDNPDLPYFMQTSTGAILQLARRVHRHAFSDLDGLPPTAVGHGIYDVYSVTQSDVRFNQKLTRDAISVAGLWGGDINLPYFRRAVDEQPVYFITQATLPKNTCQKGIPGWWKCADTGLLRQRVSIYIGDVSTAWAGAVTWPVAFAEQADSVKLSFLHTNGSPATVSCAYADLTRTGCNLRVDEWGLNPQYGLTLIVEAEGY</sequence>
<reference evidence="2 3" key="1">
    <citation type="submission" date="2019-11" db="EMBL/GenBank/DDBJ databases">
        <title>Epiphytic Pseudomonas syringae from cherry orchards.</title>
        <authorList>
            <person name="Hulin M.T."/>
        </authorList>
    </citation>
    <scope>NUCLEOTIDE SEQUENCE [LARGE SCALE GENOMIC DNA]</scope>
    <source>
        <strain evidence="2 3">PA-6-9F</strain>
    </source>
</reference>